<reference evidence="1" key="1">
    <citation type="submission" date="2022-07" db="EMBL/GenBank/DDBJ databases">
        <authorList>
            <person name="Macas J."/>
            <person name="Novak P."/>
            <person name="Neumann P."/>
        </authorList>
    </citation>
    <scope>NUCLEOTIDE SEQUENCE</scope>
</reference>
<evidence type="ECO:0000313" key="1">
    <source>
        <dbReference type="EMBL" id="CAH9124695.1"/>
    </source>
</evidence>
<sequence>MKKVPKMLISSPTSHFEEVFGNDLTNSATVEDSLTAGSSPLAINNHEKLMKKVPRMLNSSSSSSSHVDEQQSSKPIIIRYCKSGGEDDLRLYIVNGTSEKECKTRGLNSLKGAYLVNACGGLALISTRNYLEAYTKYAVFNPLSRDRVQIVGTPNVSATRACGIFFHPLAKEHRILAVHGREPVFEYHIYSTGAKRWRQTAY</sequence>
<evidence type="ECO:0000313" key="2">
    <source>
        <dbReference type="Proteomes" id="UP001152523"/>
    </source>
</evidence>
<protein>
    <submittedName>
        <fullName evidence="1">Uncharacterized protein</fullName>
    </submittedName>
</protein>
<organism evidence="1 2">
    <name type="scientific">Cuscuta epithymum</name>
    <dbReference type="NCBI Taxonomy" id="186058"/>
    <lineage>
        <taxon>Eukaryota</taxon>
        <taxon>Viridiplantae</taxon>
        <taxon>Streptophyta</taxon>
        <taxon>Embryophyta</taxon>
        <taxon>Tracheophyta</taxon>
        <taxon>Spermatophyta</taxon>
        <taxon>Magnoliopsida</taxon>
        <taxon>eudicotyledons</taxon>
        <taxon>Gunneridae</taxon>
        <taxon>Pentapetalae</taxon>
        <taxon>asterids</taxon>
        <taxon>lamiids</taxon>
        <taxon>Solanales</taxon>
        <taxon>Convolvulaceae</taxon>
        <taxon>Cuscuteae</taxon>
        <taxon>Cuscuta</taxon>
        <taxon>Cuscuta subgen. Cuscuta</taxon>
    </lineage>
</organism>
<accession>A0AAV0EPD4</accession>
<comment type="caution">
    <text evidence="1">The sequence shown here is derived from an EMBL/GenBank/DDBJ whole genome shotgun (WGS) entry which is preliminary data.</text>
</comment>
<keyword evidence="2" id="KW-1185">Reference proteome</keyword>
<dbReference type="AlphaFoldDB" id="A0AAV0EPD4"/>
<dbReference type="Proteomes" id="UP001152523">
    <property type="component" value="Unassembled WGS sequence"/>
</dbReference>
<gene>
    <name evidence="1" type="ORF">CEPIT_LOCUS26175</name>
</gene>
<dbReference type="EMBL" id="CAMAPF010000935">
    <property type="protein sequence ID" value="CAH9124695.1"/>
    <property type="molecule type" value="Genomic_DNA"/>
</dbReference>
<proteinExistence type="predicted"/>
<feature type="non-terminal residue" evidence="1">
    <location>
        <position position="202"/>
    </location>
</feature>
<name>A0AAV0EPD4_9ASTE</name>